<dbReference type="EMBL" id="CP003235">
    <property type="protein sequence ID" value="AFC32341.1"/>
    <property type="molecule type" value="Genomic_DNA"/>
</dbReference>
<organism evidence="2 3">
    <name type="scientific">Paenibacillus mucilaginosus 3016</name>
    <dbReference type="NCBI Taxonomy" id="1116391"/>
    <lineage>
        <taxon>Bacteria</taxon>
        <taxon>Bacillati</taxon>
        <taxon>Bacillota</taxon>
        <taxon>Bacilli</taxon>
        <taxon>Bacillales</taxon>
        <taxon>Paenibacillaceae</taxon>
        <taxon>Paenibacillus</taxon>
    </lineage>
</organism>
<evidence type="ECO:0000313" key="3">
    <source>
        <dbReference type="Proteomes" id="UP000007523"/>
    </source>
</evidence>
<dbReference type="InterPro" id="IPR036291">
    <property type="entry name" value="NAD(P)-bd_dom_sf"/>
</dbReference>
<dbReference type="STRING" id="1116391.PM3016_5653"/>
<dbReference type="InterPro" id="IPR050177">
    <property type="entry name" value="Lipid_A_modif_metabolic_enz"/>
</dbReference>
<dbReference type="KEGG" id="pmq:PM3016_5653"/>
<accession>H6NKF0</accession>
<sequence>MKLLVLGGTRFVGYEVVLSALSRGHEVTTFNRGQTAKGVHSGVKELYGDRDGGLDVLRGGTWDAVIDTCGYLPRLVRASGQELADRVGVYTFISSISVYKDLSVPLNHEHSDVRELEDESIEDIPNHYGALKARCEQILESFMPGRVLTVRPGLIVGPRDLSDRFTYWPVRISRGGEILCPGQGDSEVQFIDVRDLAEWTVAMTEARRTGVYNAAGPGVRLTMRELLERAREALGSSAVFTWCGESFLAEQGVRGWSDMPVWLPAEGELSEFRGMLQADYSKAVQAGLTFRPVEETVRDTVRYHGHRGEGDAWKAGLSAARERELLALWHGGKSGERRDGGHG</sequence>
<proteinExistence type="predicted"/>
<dbReference type="HOGENOM" id="CLU_061176_0_1_9"/>
<dbReference type="Proteomes" id="UP000007523">
    <property type="component" value="Chromosome"/>
</dbReference>
<reference evidence="2 3" key="1">
    <citation type="journal article" date="2012" name="J. Bacteriol.">
        <title>Complete Genome Sequence of Paenibacillus mucilaginosus 3016, a Bacterium Functional as Microbial Fertilizer.</title>
        <authorList>
            <person name="Ma M."/>
            <person name="Wang Z."/>
            <person name="Li L."/>
            <person name="Jiang X."/>
            <person name="Guan D."/>
            <person name="Cao F."/>
            <person name="Chen H."/>
            <person name="Wang X."/>
            <person name="Shen D."/>
            <person name="Du B."/>
            <person name="Li J."/>
        </authorList>
    </citation>
    <scope>NUCLEOTIDE SEQUENCE [LARGE SCALE GENOMIC DNA]</scope>
    <source>
        <strain evidence="2 3">3016</strain>
    </source>
</reference>
<feature type="domain" description="NAD-dependent epimerase/dehydratase" evidence="1">
    <location>
        <begin position="86"/>
        <end position="214"/>
    </location>
</feature>
<dbReference type="Gene3D" id="3.40.50.720">
    <property type="entry name" value="NAD(P)-binding Rossmann-like Domain"/>
    <property type="match status" value="1"/>
</dbReference>
<dbReference type="Pfam" id="PF01370">
    <property type="entry name" value="Epimerase"/>
    <property type="match status" value="1"/>
</dbReference>
<dbReference type="AlphaFoldDB" id="H6NKF0"/>
<dbReference type="SUPFAM" id="SSF51735">
    <property type="entry name" value="NAD(P)-binding Rossmann-fold domains"/>
    <property type="match status" value="1"/>
</dbReference>
<keyword evidence="3" id="KW-1185">Reference proteome</keyword>
<gene>
    <name evidence="2" type="ORF">PM3016_5653</name>
</gene>
<dbReference type="InterPro" id="IPR001509">
    <property type="entry name" value="Epimerase_deHydtase"/>
</dbReference>
<dbReference type="RefSeq" id="WP_014371707.1">
    <property type="nucleotide sequence ID" value="NC_016935.1"/>
</dbReference>
<evidence type="ECO:0000313" key="2">
    <source>
        <dbReference type="EMBL" id="AFC32341.1"/>
    </source>
</evidence>
<dbReference type="PANTHER" id="PTHR43245:SF13">
    <property type="entry name" value="UDP-D-APIOSE_UDP-D-XYLOSE SYNTHASE 2"/>
    <property type="match status" value="1"/>
</dbReference>
<evidence type="ECO:0000259" key="1">
    <source>
        <dbReference type="Pfam" id="PF01370"/>
    </source>
</evidence>
<dbReference type="PANTHER" id="PTHR43245">
    <property type="entry name" value="BIFUNCTIONAL POLYMYXIN RESISTANCE PROTEIN ARNA"/>
    <property type="match status" value="1"/>
</dbReference>
<protein>
    <submittedName>
        <fullName evidence="2">NAD-dependent epimerase/dehydratase family protein</fullName>
    </submittedName>
</protein>
<name>H6NKF0_9BACL</name>